<dbReference type="CDD" id="cd18808">
    <property type="entry name" value="SF1_C_Upf1"/>
    <property type="match status" value="1"/>
</dbReference>
<feature type="domain" description="RZ-type" evidence="12">
    <location>
        <begin position="1851"/>
        <end position="1927"/>
    </location>
</feature>
<dbReference type="Pfam" id="PF13086">
    <property type="entry name" value="AAA_11"/>
    <property type="match status" value="1"/>
</dbReference>
<dbReference type="GeneID" id="37079717"/>
<evidence type="ECO:0000256" key="7">
    <source>
        <dbReference type="ARBA" id="ARBA00022833"/>
    </source>
</evidence>
<accession>A0A318ZG22</accession>
<sequence length="1929" mass="215427">MELHSHTSAVKICHEFAKRGSCRFHPCKYAHVRRNENKARDSTKSTNHRTHSRDDLNELAIWKRQVGSHQHNRPLGGQLGPMFAKARELIEVDESTLQEVIQCLSKESGLRRIQELVQRDFDAIPPSAKRDLFVKQMLPFMEIITHPNVLASLVMEQAVGTIYNCLYGVGGRRGEPFLGFLAGAIRQEIEVEGRAATAYLEQSLLVFWKIVELNSTAFVQEPLKIVAQRFADLFLILQALDGSDAIHQSRDYLDKLQHRLDIGLSLPAVTKTAKQHVDHQPVAFVTQRDPPGGRHDNDDADICKIKVMPTFQEILSPRSEYLPLKDPRQWHLGGLAGLLDRNFRLLREDTVGQLRDAIHAEMQPDDGRQRSRQKGATRTHVYRQVVVQALDFHRFDGLQFLVHFSQPPNVRGAAKKRLQEWWQLSKRLQPDALVCLIDSRGAAIFCTVAAPDRPRLRSDVSQKQQERLAGSFSDNPHVASVLLKLVESGESSWQYILDCHASRQNPSSISLVEFPGILLPSFQPTLLALQKMQKAGDVPMAEFLAPQDRSTLSILTEVPPPVYAASQNFSFDLKCLMKDHSSLQLHSSRSFDLKKLQEGSTLDDAQALALASTLQRKIGLIQGPPGTGKSFTGVALIKVLLANKAKVKTRLGPIICVCYTNHALDQLLEDLLDNGITSQIIRIGSQSKSERLQPLNLRNVVRGVEKTRMEKKEQWHLHTALDDHEDEFRKLGLNAIGLDHGLKSYLKQHQPYHYAQLFAEDADGFQRQTRGKPARTIQSWLKAGTHSKAQPTAIPELAKVHVDAMTAAERRALHAHWSNDYRQKTHLRVQAALHDHLETKASWDRIRDEIDLRCLRAADVIGVTSTGLARNLKMLRRLRSKVLVCEEAGEMLEAHLLTSLLPSLEQIILIGDHQQLRPQIQNYDLSRESTAGAQYALDRSLFERLVDPDDAVGVQIPFCTLETQRRMHPSISQLIRDTLYPRLQDAPSVSTYPEVVGVRKRLFWLDHRIPEGHASGEDALATSHWNDHEIQLTVALVNHLLRQGTYQSGDIAVLTPYLGQLHRMRRKLSQSFTITVGERDQDDLDNAGFIGGEGEAASSDTTTVARSTLLHALRVATIDNFQGEEAKVVVISLVRSNNQNRCGFLRTPNRINVLLSRAKHGMYIIGNSATSRGVTMWAKVIGMLERDGNIGNTLDLICPRHPDTPIAVSEPEHFVQYSPEGGCSLQCGKRLQCGHPCKQKCHSEVLHAAVYCPDQCKRPQEGCAHPCPKPCGDPCPKKCTVNISDPHRRLPCGHLMTNLPCWQAQDLSLVKCPALVDREIPHCHHTTRLACHIDISSADYQCRHQCRKVLPCGHYCKRQCLLCLNRTAEEPKFDHDKCTQICGRLYSTCAHACTAECHGETPCPPCTSPCDVQCGHSRCPCKCSEPCAPCAVSECLSSCPHSSCSMPCAAPCDHIPCSLRCEKVLSCGHQCPSVCGEPCPPSDFCQTCGSDRIKETTVDFIMGEQYSEIDLAANPCIFPPCGHFLTIESMDAQMDIKKHYIVDDNGRPVALASSSQPFSIDDIRTCAICRGSLRQVARYGRLVRRALLDEATKKFILYLNQDYVPMAQSLPGCISRLQGYESRAPAKGTAKQVFCADIQIRLEGPPEHQATLMRKHVAKYDKERWKELIALRDKINNYKSRVHLQEQPFVRVRNMVEDARRRKKSPGQFDFDANVLQTKGYLQAAALLLRLDAALLADFLSLCKQGRHAGLSVNLAGYRKESDHLIANAAASSRILQQVEGNLFRAQFCALELQTLADPGGAAEDLRQEGTAAIDEAERLCQLHAGQTRGLLEEIEGTRAMLRGSTFYAPVTNEERMAVLAAMAKEFRGTGHWYYCENGHPFTIGECGGAMQLSRCPECGAAVGGQHHQTTAGVTRASDLENDLREMHL</sequence>
<keyword evidence="5 9" id="KW-0863">Zinc-finger</keyword>
<keyword evidence="14" id="KW-1185">Reference proteome</keyword>
<keyword evidence="8" id="KW-0391">Immunity</keyword>
<evidence type="ECO:0000256" key="4">
    <source>
        <dbReference type="ARBA" id="ARBA00022737"/>
    </source>
</evidence>
<keyword evidence="7 9" id="KW-0862">Zinc</keyword>
<evidence type="ECO:0000313" key="14">
    <source>
        <dbReference type="Proteomes" id="UP000248349"/>
    </source>
</evidence>
<gene>
    <name evidence="13" type="ORF">BP01DRAFT_396826</name>
</gene>
<dbReference type="GO" id="GO:0008270">
    <property type="term" value="F:zinc ion binding"/>
    <property type="evidence" value="ECO:0007669"/>
    <property type="project" value="UniProtKB-KW"/>
</dbReference>
<evidence type="ECO:0000313" key="13">
    <source>
        <dbReference type="EMBL" id="PYH46399.1"/>
    </source>
</evidence>
<evidence type="ECO:0000256" key="8">
    <source>
        <dbReference type="ARBA" id="ARBA00022859"/>
    </source>
</evidence>
<evidence type="ECO:0000259" key="11">
    <source>
        <dbReference type="PROSITE" id="PS50103"/>
    </source>
</evidence>
<dbReference type="GO" id="GO:0031380">
    <property type="term" value="C:nuclear RNA-directed RNA polymerase complex"/>
    <property type="evidence" value="ECO:0007669"/>
    <property type="project" value="TreeGrafter"/>
</dbReference>
<dbReference type="PANTHER" id="PTHR10887">
    <property type="entry name" value="DNA2/NAM7 HELICASE FAMILY"/>
    <property type="match status" value="1"/>
</dbReference>
<dbReference type="SMART" id="SM00438">
    <property type="entry name" value="ZnF_NFX"/>
    <property type="match status" value="4"/>
</dbReference>
<name>A0A318ZG22_9EURO</name>
<evidence type="ECO:0000259" key="12">
    <source>
        <dbReference type="PROSITE" id="PS51981"/>
    </source>
</evidence>
<dbReference type="GO" id="GO:0002376">
    <property type="term" value="P:immune system process"/>
    <property type="evidence" value="ECO:0007669"/>
    <property type="project" value="UniProtKB-KW"/>
</dbReference>
<dbReference type="GO" id="GO:0031048">
    <property type="term" value="P:regulatory ncRNA-mediated heterochromatin formation"/>
    <property type="evidence" value="ECO:0007669"/>
    <property type="project" value="TreeGrafter"/>
</dbReference>
<keyword evidence="6" id="KW-0547">Nucleotide-binding</keyword>
<keyword evidence="6" id="KW-0347">Helicase</keyword>
<evidence type="ECO:0000256" key="5">
    <source>
        <dbReference type="ARBA" id="ARBA00022771"/>
    </source>
</evidence>
<dbReference type="Proteomes" id="UP000248349">
    <property type="component" value="Unassembled WGS sequence"/>
</dbReference>
<dbReference type="InterPro" id="IPR000967">
    <property type="entry name" value="Znf_NFX1"/>
</dbReference>
<keyword evidence="6" id="KW-0067">ATP-binding</keyword>
<evidence type="ECO:0000256" key="9">
    <source>
        <dbReference type="PROSITE-ProRule" id="PRU00723"/>
    </source>
</evidence>
<dbReference type="GO" id="GO:0016787">
    <property type="term" value="F:hydrolase activity"/>
    <property type="evidence" value="ECO:0007669"/>
    <property type="project" value="UniProtKB-KW"/>
</dbReference>
<dbReference type="PROSITE" id="PS50103">
    <property type="entry name" value="ZF_C3H1"/>
    <property type="match status" value="1"/>
</dbReference>
<feature type="zinc finger region" description="C3H1-type" evidence="9">
    <location>
        <begin position="7"/>
        <end position="34"/>
    </location>
</feature>
<dbReference type="InterPro" id="IPR027417">
    <property type="entry name" value="P-loop_NTPase"/>
</dbReference>
<evidence type="ECO:0000256" key="6">
    <source>
        <dbReference type="ARBA" id="ARBA00022806"/>
    </source>
</evidence>
<dbReference type="InterPro" id="IPR045055">
    <property type="entry name" value="DNA2/NAM7-like"/>
</dbReference>
<dbReference type="GO" id="GO:0005737">
    <property type="term" value="C:cytoplasm"/>
    <property type="evidence" value="ECO:0007669"/>
    <property type="project" value="UniProtKB-SubCell"/>
</dbReference>
<dbReference type="EMBL" id="KZ821227">
    <property type="protein sequence ID" value="PYH46399.1"/>
    <property type="molecule type" value="Genomic_DNA"/>
</dbReference>
<dbReference type="InterPro" id="IPR046439">
    <property type="entry name" value="ZF_RZ_dom"/>
</dbReference>
<dbReference type="PANTHER" id="PTHR10887:SF445">
    <property type="entry name" value="NFX1-TYPE ZINC FINGER-CONTAINING PROTEIN 1"/>
    <property type="match status" value="1"/>
</dbReference>
<dbReference type="OrthoDB" id="2423195at2759"/>
<dbReference type="GO" id="GO:0004386">
    <property type="term" value="F:helicase activity"/>
    <property type="evidence" value="ECO:0007669"/>
    <property type="project" value="InterPro"/>
</dbReference>
<comment type="subcellular location">
    <subcellularLocation>
        <location evidence="1">Cytoplasm</location>
    </subcellularLocation>
</comment>
<feature type="region of interest" description="Disordered" evidence="10">
    <location>
        <begin position="35"/>
        <end position="54"/>
    </location>
</feature>
<keyword evidence="13" id="KW-0378">Hydrolase</keyword>
<evidence type="ECO:0000256" key="2">
    <source>
        <dbReference type="ARBA" id="ARBA00022490"/>
    </source>
</evidence>
<dbReference type="FunFam" id="3.40.50.300:FF:001660">
    <property type="entry name" value="NF-X1 finger and helicase protein, putative"/>
    <property type="match status" value="1"/>
</dbReference>
<dbReference type="CDD" id="cd06008">
    <property type="entry name" value="NF-X1-zinc-finger"/>
    <property type="match status" value="2"/>
</dbReference>
<dbReference type="InterPro" id="IPR041679">
    <property type="entry name" value="DNA2/NAM7-like_C"/>
</dbReference>
<protein>
    <submittedName>
        <fullName evidence="13">P-loop containing nucleoside triphosphate hydrolase protein</fullName>
    </submittedName>
</protein>
<dbReference type="InterPro" id="IPR000571">
    <property type="entry name" value="Znf_CCCH"/>
</dbReference>
<evidence type="ECO:0000256" key="1">
    <source>
        <dbReference type="ARBA" id="ARBA00004496"/>
    </source>
</evidence>
<keyword evidence="2" id="KW-0963">Cytoplasm</keyword>
<dbReference type="CDD" id="cd17936">
    <property type="entry name" value="EEXXEc_NFX1"/>
    <property type="match status" value="1"/>
</dbReference>
<dbReference type="InterPro" id="IPR047187">
    <property type="entry name" value="SF1_C_Upf1"/>
</dbReference>
<dbReference type="InterPro" id="IPR041677">
    <property type="entry name" value="DNA2/NAM7_AAA_11"/>
</dbReference>
<dbReference type="RefSeq" id="XP_025432381.1">
    <property type="nucleotide sequence ID" value="XM_025578488.1"/>
</dbReference>
<evidence type="ECO:0000256" key="10">
    <source>
        <dbReference type="SAM" id="MobiDB-lite"/>
    </source>
</evidence>
<feature type="domain" description="C3H1-type" evidence="11">
    <location>
        <begin position="7"/>
        <end position="34"/>
    </location>
</feature>
<dbReference type="Pfam" id="PF13087">
    <property type="entry name" value="AAA_12"/>
    <property type="match status" value="1"/>
</dbReference>
<dbReference type="Pfam" id="PF20173">
    <property type="entry name" value="ZnF_RZ-type"/>
    <property type="match status" value="1"/>
</dbReference>
<keyword evidence="4" id="KW-0677">Repeat</keyword>
<keyword evidence="3 9" id="KW-0479">Metal-binding</keyword>
<proteinExistence type="predicted"/>
<reference evidence="13 14" key="1">
    <citation type="submission" date="2016-12" db="EMBL/GenBank/DDBJ databases">
        <title>The genomes of Aspergillus section Nigri reveals drivers in fungal speciation.</title>
        <authorList>
            <consortium name="DOE Joint Genome Institute"/>
            <person name="Vesth T.C."/>
            <person name="Nybo J."/>
            <person name="Theobald S."/>
            <person name="Brandl J."/>
            <person name="Frisvad J.C."/>
            <person name="Nielsen K.F."/>
            <person name="Lyhne E.K."/>
            <person name="Kogle M.E."/>
            <person name="Kuo A."/>
            <person name="Riley R."/>
            <person name="Clum A."/>
            <person name="Nolan M."/>
            <person name="Lipzen A."/>
            <person name="Salamov A."/>
            <person name="Henrissat B."/>
            <person name="Wiebenga A."/>
            <person name="De Vries R.P."/>
            <person name="Grigoriev I.V."/>
            <person name="Mortensen U.H."/>
            <person name="Andersen M.R."/>
            <person name="Baker S.E."/>
        </authorList>
    </citation>
    <scope>NUCLEOTIDE SEQUENCE [LARGE SCALE GENOMIC DNA]</scope>
    <source>
        <strain evidence="13 14">JOP 1030-1</strain>
    </source>
</reference>
<dbReference type="SUPFAM" id="SSF52540">
    <property type="entry name" value="P-loop containing nucleoside triphosphate hydrolases"/>
    <property type="match status" value="1"/>
</dbReference>
<dbReference type="PROSITE" id="PS51981">
    <property type="entry name" value="ZF_RZ"/>
    <property type="match status" value="1"/>
</dbReference>
<evidence type="ECO:0000256" key="3">
    <source>
        <dbReference type="ARBA" id="ARBA00022723"/>
    </source>
</evidence>
<dbReference type="STRING" id="1450539.A0A318ZG22"/>
<organism evidence="13 14">
    <name type="scientific">Aspergillus saccharolyticus JOP 1030-1</name>
    <dbReference type="NCBI Taxonomy" id="1450539"/>
    <lineage>
        <taxon>Eukaryota</taxon>
        <taxon>Fungi</taxon>
        <taxon>Dikarya</taxon>
        <taxon>Ascomycota</taxon>
        <taxon>Pezizomycotina</taxon>
        <taxon>Eurotiomycetes</taxon>
        <taxon>Eurotiomycetidae</taxon>
        <taxon>Eurotiales</taxon>
        <taxon>Aspergillaceae</taxon>
        <taxon>Aspergillus</taxon>
        <taxon>Aspergillus subgen. Circumdati</taxon>
    </lineage>
</organism>
<dbReference type="Gene3D" id="3.40.50.300">
    <property type="entry name" value="P-loop containing nucleotide triphosphate hydrolases"/>
    <property type="match status" value="2"/>
</dbReference>